<reference evidence="3" key="2">
    <citation type="submission" date="2015-01" db="EMBL/GenBank/DDBJ databases">
        <title>Evolutionary Origins and Diversification of the Mycorrhizal Mutualists.</title>
        <authorList>
            <consortium name="DOE Joint Genome Institute"/>
            <consortium name="Mycorrhizal Genomics Consortium"/>
            <person name="Kohler A."/>
            <person name="Kuo A."/>
            <person name="Nagy L.G."/>
            <person name="Floudas D."/>
            <person name="Copeland A."/>
            <person name="Barry K.W."/>
            <person name="Cichocki N."/>
            <person name="Veneault-Fourrey C."/>
            <person name="LaButti K."/>
            <person name="Lindquist E.A."/>
            <person name="Lipzen A."/>
            <person name="Lundell T."/>
            <person name="Morin E."/>
            <person name="Murat C."/>
            <person name="Riley R."/>
            <person name="Ohm R."/>
            <person name="Sun H."/>
            <person name="Tunlid A."/>
            <person name="Henrissat B."/>
            <person name="Grigoriev I.V."/>
            <person name="Hibbett D.S."/>
            <person name="Martin F."/>
        </authorList>
    </citation>
    <scope>NUCLEOTIDE SEQUENCE [LARGE SCALE GENOMIC DNA]</scope>
    <source>
        <strain evidence="3">Foug A</strain>
    </source>
</reference>
<name>A0A0C2ZM52_9AGAM</name>
<feature type="compositionally biased region" description="Polar residues" evidence="1">
    <location>
        <begin position="1"/>
        <end position="11"/>
    </location>
</feature>
<dbReference type="HOGENOM" id="CLU_2997794_0_0_1"/>
<dbReference type="InParanoid" id="A0A0C2ZM52"/>
<evidence type="ECO:0000313" key="3">
    <source>
        <dbReference type="Proteomes" id="UP000053989"/>
    </source>
</evidence>
<accession>A0A0C2ZM52</accession>
<sequence length="57" mass="6330">MKHTTSPNVNDVDSHQHPRDDHTPSFRVLTPMLSNGSHRRRSTPPAPMTTTLPASVD</sequence>
<reference evidence="2 3" key="1">
    <citation type="submission" date="2014-04" db="EMBL/GenBank/DDBJ databases">
        <authorList>
            <consortium name="DOE Joint Genome Institute"/>
            <person name="Kuo A."/>
            <person name="Kohler A."/>
            <person name="Nagy L.G."/>
            <person name="Floudas D."/>
            <person name="Copeland A."/>
            <person name="Barry K.W."/>
            <person name="Cichocki N."/>
            <person name="Veneault-Fourrey C."/>
            <person name="LaButti K."/>
            <person name="Lindquist E.A."/>
            <person name="Lipzen A."/>
            <person name="Lundell T."/>
            <person name="Morin E."/>
            <person name="Murat C."/>
            <person name="Sun H."/>
            <person name="Tunlid A."/>
            <person name="Henrissat B."/>
            <person name="Grigoriev I.V."/>
            <person name="Hibbett D.S."/>
            <person name="Martin F."/>
            <person name="Nordberg H.P."/>
            <person name="Cantor M.N."/>
            <person name="Hua S.X."/>
        </authorList>
    </citation>
    <scope>NUCLEOTIDE SEQUENCE [LARGE SCALE GENOMIC DNA]</scope>
    <source>
        <strain evidence="2 3">Foug A</strain>
    </source>
</reference>
<evidence type="ECO:0000313" key="2">
    <source>
        <dbReference type="EMBL" id="KIM62633.1"/>
    </source>
</evidence>
<feature type="compositionally biased region" description="Low complexity" evidence="1">
    <location>
        <begin position="48"/>
        <end position="57"/>
    </location>
</feature>
<keyword evidence="3" id="KW-1185">Reference proteome</keyword>
<dbReference type="AlphaFoldDB" id="A0A0C2ZM52"/>
<feature type="region of interest" description="Disordered" evidence="1">
    <location>
        <begin position="1"/>
        <end position="57"/>
    </location>
</feature>
<feature type="compositionally biased region" description="Basic and acidic residues" evidence="1">
    <location>
        <begin position="12"/>
        <end position="24"/>
    </location>
</feature>
<dbReference type="EMBL" id="KN822041">
    <property type="protein sequence ID" value="KIM62633.1"/>
    <property type="molecule type" value="Genomic_DNA"/>
</dbReference>
<dbReference type="Proteomes" id="UP000053989">
    <property type="component" value="Unassembled WGS sequence"/>
</dbReference>
<protein>
    <submittedName>
        <fullName evidence="2">Uncharacterized protein</fullName>
    </submittedName>
</protein>
<organism evidence="2 3">
    <name type="scientific">Scleroderma citrinum Foug A</name>
    <dbReference type="NCBI Taxonomy" id="1036808"/>
    <lineage>
        <taxon>Eukaryota</taxon>
        <taxon>Fungi</taxon>
        <taxon>Dikarya</taxon>
        <taxon>Basidiomycota</taxon>
        <taxon>Agaricomycotina</taxon>
        <taxon>Agaricomycetes</taxon>
        <taxon>Agaricomycetidae</taxon>
        <taxon>Boletales</taxon>
        <taxon>Sclerodermatineae</taxon>
        <taxon>Sclerodermataceae</taxon>
        <taxon>Scleroderma</taxon>
    </lineage>
</organism>
<gene>
    <name evidence="2" type="ORF">SCLCIDRAFT_1214959</name>
</gene>
<evidence type="ECO:0000256" key="1">
    <source>
        <dbReference type="SAM" id="MobiDB-lite"/>
    </source>
</evidence>
<proteinExistence type="predicted"/>